<accession>A0ABQ5KP91</accession>
<reference evidence="1" key="1">
    <citation type="submission" date="2022-03" db="EMBL/GenBank/DDBJ databases">
        <title>Draft genome sequence of Aduncisulcus paluster, a free-living microaerophilic Fornicata.</title>
        <authorList>
            <person name="Yuyama I."/>
            <person name="Kume K."/>
            <person name="Tamura T."/>
            <person name="Inagaki Y."/>
            <person name="Hashimoto T."/>
        </authorList>
    </citation>
    <scope>NUCLEOTIDE SEQUENCE</scope>
    <source>
        <strain evidence="1">NY0171</strain>
    </source>
</reference>
<keyword evidence="2" id="KW-1185">Reference proteome</keyword>
<gene>
    <name evidence="1" type="ORF">ADUPG1_002803</name>
</gene>
<sequence length="73" mass="8185">MMNEQTFMYMPVTPYGLGIDKSKELTQKTDAIIKSFPEVDTVFGKAGRADTATDPAPLAMIETIINFKPEDQW</sequence>
<dbReference type="EMBL" id="BQXS01003471">
    <property type="protein sequence ID" value="GKT34325.1"/>
    <property type="molecule type" value="Genomic_DNA"/>
</dbReference>
<dbReference type="Proteomes" id="UP001057375">
    <property type="component" value="Unassembled WGS sequence"/>
</dbReference>
<name>A0ABQ5KP91_9EUKA</name>
<feature type="non-terminal residue" evidence="1">
    <location>
        <position position="73"/>
    </location>
</feature>
<organism evidence="1 2">
    <name type="scientific">Aduncisulcus paluster</name>
    <dbReference type="NCBI Taxonomy" id="2918883"/>
    <lineage>
        <taxon>Eukaryota</taxon>
        <taxon>Metamonada</taxon>
        <taxon>Carpediemonas-like organisms</taxon>
        <taxon>Aduncisulcus</taxon>
    </lineage>
</organism>
<protein>
    <submittedName>
        <fullName evidence="1">Acriflavin resistance protein like protein</fullName>
    </submittedName>
</protein>
<evidence type="ECO:0000313" key="1">
    <source>
        <dbReference type="EMBL" id="GKT34325.1"/>
    </source>
</evidence>
<evidence type="ECO:0000313" key="2">
    <source>
        <dbReference type="Proteomes" id="UP001057375"/>
    </source>
</evidence>
<comment type="caution">
    <text evidence="1">The sequence shown here is derived from an EMBL/GenBank/DDBJ whole genome shotgun (WGS) entry which is preliminary data.</text>
</comment>
<proteinExistence type="predicted"/>